<accession>E2AB81</accession>
<dbReference type="EMBL" id="GL438234">
    <property type="protein sequence ID" value="EFN69357.1"/>
    <property type="molecule type" value="Genomic_DNA"/>
</dbReference>
<evidence type="ECO:0000313" key="1">
    <source>
        <dbReference type="EMBL" id="EFN69357.1"/>
    </source>
</evidence>
<gene>
    <name evidence="1" type="ORF">EAG_01097</name>
</gene>
<evidence type="ECO:0000313" key="2">
    <source>
        <dbReference type="Proteomes" id="UP000000311"/>
    </source>
</evidence>
<dbReference type="Proteomes" id="UP000000311">
    <property type="component" value="Unassembled WGS sequence"/>
</dbReference>
<proteinExistence type="predicted"/>
<reference evidence="1 2" key="1">
    <citation type="journal article" date="2010" name="Science">
        <title>Genomic comparison of the ants Camponotus floridanus and Harpegnathos saltator.</title>
        <authorList>
            <person name="Bonasio R."/>
            <person name="Zhang G."/>
            <person name="Ye C."/>
            <person name="Mutti N.S."/>
            <person name="Fang X."/>
            <person name="Qin N."/>
            <person name="Donahue G."/>
            <person name="Yang P."/>
            <person name="Li Q."/>
            <person name="Li C."/>
            <person name="Zhang P."/>
            <person name="Huang Z."/>
            <person name="Berger S.L."/>
            <person name="Reinberg D."/>
            <person name="Wang J."/>
            <person name="Liebig J."/>
        </authorList>
    </citation>
    <scope>NUCLEOTIDE SEQUENCE [LARGE SCALE GENOMIC DNA]</scope>
    <source>
        <strain evidence="2">C129</strain>
    </source>
</reference>
<dbReference type="InParanoid" id="E2AB81"/>
<name>E2AB81_CAMFO</name>
<dbReference type="OrthoDB" id="8194193at2759"/>
<sequence length="348" mass="41304">MLMKFTAYYHCIINLAYIKEKSNDDSQNSVAQIIAFFFILHLELNSVSGICEQPIPVECNTTDVIPWIRPCGIVLTTETAIRQQQQPQQRHSVHRSLKKVRMKMRIAHYSYMCFKKERQVRDPQELFKYIINKKRRKYKFDWLPKEQLTWYCKQILCLEKEKKPQHFLPYLYDNLQKFAITFHELEKFRLDSISTGDNESIHIRDWMIDVTFNQILQMLCEVENAMYNLQIDLPPPNNTTITSELAKEGGISRMLVQDWVVLKIYEKFLNDWSLGMRNALNVTIPNTCKIKSLNGTHTENSEQCILKPRRPKKWLKMKKRAKTIKKKNSRGRNSSSNRILRSRLIKLN</sequence>
<keyword evidence="2" id="KW-1185">Reference proteome</keyword>
<organism evidence="2">
    <name type="scientific">Camponotus floridanus</name>
    <name type="common">Florida carpenter ant</name>
    <dbReference type="NCBI Taxonomy" id="104421"/>
    <lineage>
        <taxon>Eukaryota</taxon>
        <taxon>Metazoa</taxon>
        <taxon>Ecdysozoa</taxon>
        <taxon>Arthropoda</taxon>
        <taxon>Hexapoda</taxon>
        <taxon>Insecta</taxon>
        <taxon>Pterygota</taxon>
        <taxon>Neoptera</taxon>
        <taxon>Endopterygota</taxon>
        <taxon>Hymenoptera</taxon>
        <taxon>Apocrita</taxon>
        <taxon>Aculeata</taxon>
        <taxon>Formicoidea</taxon>
        <taxon>Formicidae</taxon>
        <taxon>Formicinae</taxon>
        <taxon>Camponotus</taxon>
    </lineage>
</organism>
<dbReference type="OMA" id="FAITFHH"/>
<protein>
    <submittedName>
        <fullName evidence="1">Uncharacterized protein</fullName>
    </submittedName>
</protein>
<dbReference type="AlphaFoldDB" id="E2AB81"/>